<name>A0ABT2NCW9_9CYAN</name>
<protein>
    <submittedName>
        <fullName evidence="1">Uncharacterized protein</fullName>
    </submittedName>
</protein>
<keyword evidence="2" id="KW-1185">Reference proteome</keyword>
<evidence type="ECO:0000313" key="1">
    <source>
        <dbReference type="EMBL" id="MCT7980539.1"/>
    </source>
</evidence>
<accession>A0ABT2NCW9</accession>
<dbReference type="Proteomes" id="UP001525961">
    <property type="component" value="Unassembled WGS sequence"/>
</dbReference>
<dbReference type="EMBL" id="JAMXFA010000039">
    <property type="protein sequence ID" value="MCT7980539.1"/>
    <property type="molecule type" value="Genomic_DNA"/>
</dbReference>
<organism evidence="1 2">
    <name type="scientific">Laspinema olomoucense D3b</name>
    <dbReference type="NCBI Taxonomy" id="2953688"/>
    <lineage>
        <taxon>Bacteria</taxon>
        <taxon>Bacillati</taxon>
        <taxon>Cyanobacteriota</taxon>
        <taxon>Cyanophyceae</taxon>
        <taxon>Oscillatoriophycideae</taxon>
        <taxon>Oscillatoriales</taxon>
        <taxon>Laspinemataceae</taxon>
        <taxon>Laspinema</taxon>
        <taxon>Laspinema olomoucense</taxon>
    </lineage>
</organism>
<reference evidence="1 2" key="1">
    <citation type="journal article" date="2022" name="Front. Microbiol.">
        <title>High genomic differentiation and limited gene flow indicate recent cryptic speciation within the genus Laspinema (cyanobacteria).</title>
        <authorList>
            <person name="Stanojkovic A."/>
            <person name="Skoupy S."/>
            <person name="Skaloud P."/>
            <person name="Dvorak P."/>
        </authorList>
    </citation>
    <scope>NUCLEOTIDE SEQUENCE [LARGE SCALE GENOMIC DNA]</scope>
    <source>
        <strain evidence="1 2">D3b</strain>
    </source>
</reference>
<dbReference type="RefSeq" id="WP_261236931.1">
    <property type="nucleotide sequence ID" value="NZ_JAMXFA010000039.1"/>
</dbReference>
<proteinExistence type="predicted"/>
<evidence type="ECO:0000313" key="2">
    <source>
        <dbReference type="Proteomes" id="UP001525961"/>
    </source>
</evidence>
<gene>
    <name evidence="1" type="ORF">NG792_22705</name>
</gene>
<sequence length="46" mass="4799">MVWGASFRASLQGLETGFLVGLSQDEPWCLRQGSGTGAIALSKTTA</sequence>
<comment type="caution">
    <text evidence="1">The sequence shown here is derived from an EMBL/GenBank/DDBJ whole genome shotgun (WGS) entry which is preliminary data.</text>
</comment>